<dbReference type="EMBL" id="OIVN01000680">
    <property type="protein sequence ID" value="SPC84007.1"/>
    <property type="molecule type" value="Genomic_DNA"/>
</dbReference>
<evidence type="ECO:0000256" key="3">
    <source>
        <dbReference type="ARBA" id="ARBA00004286"/>
    </source>
</evidence>
<evidence type="ECO:0000313" key="11">
    <source>
        <dbReference type="EMBL" id="SPC84007.1"/>
    </source>
</evidence>
<evidence type="ECO:0000256" key="7">
    <source>
        <dbReference type="ARBA" id="ARBA00022833"/>
    </source>
</evidence>
<comment type="subcellular location">
    <subcellularLocation>
        <location evidence="3">Chromosome</location>
    </subcellularLocation>
    <subcellularLocation>
        <location evidence="2">Nucleus</location>
    </subcellularLocation>
</comment>
<comment type="catalytic activity">
    <reaction evidence="9">
        <text>ATP + H2O = ADP + phosphate + H(+)</text>
        <dbReference type="Rhea" id="RHEA:13065"/>
        <dbReference type="ChEBI" id="CHEBI:15377"/>
        <dbReference type="ChEBI" id="CHEBI:15378"/>
        <dbReference type="ChEBI" id="CHEBI:30616"/>
        <dbReference type="ChEBI" id="CHEBI:43474"/>
        <dbReference type="ChEBI" id="CHEBI:456216"/>
    </reaction>
</comment>
<dbReference type="GO" id="GO:0051880">
    <property type="term" value="F:G-quadruplex DNA binding"/>
    <property type="evidence" value="ECO:0007669"/>
    <property type="project" value="TreeGrafter"/>
</dbReference>
<dbReference type="InterPro" id="IPR038729">
    <property type="entry name" value="Rad50/SbcC_AAA"/>
</dbReference>
<dbReference type="GO" id="GO:0000722">
    <property type="term" value="P:telomere maintenance via recombination"/>
    <property type="evidence" value="ECO:0007669"/>
    <property type="project" value="TreeGrafter"/>
</dbReference>
<name>A0A2N9EZ31_FAGSY</name>
<dbReference type="PANTHER" id="PTHR18867:SF12">
    <property type="entry name" value="DNA REPAIR PROTEIN RAD50"/>
    <property type="match status" value="1"/>
</dbReference>
<dbReference type="GO" id="GO:0006302">
    <property type="term" value="P:double-strand break repair"/>
    <property type="evidence" value="ECO:0007669"/>
    <property type="project" value="InterPro"/>
</dbReference>
<keyword evidence="5" id="KW-0158">Chromosome</keyword>
<dbReference type="GO" id="GO:0070192">
    <property type="term" value="P:chromosome organization involved in meiotic cell cycle"/>
    <property type="evidence" value="ECO:0007669"/>
    <property type="project" value="TreeGrafter"/>
</dbReference>
<comment type="cofactor">
    <cofactor evidence="1">
        <name>Zn(2+)</name>
        <dbReference type="ChEBI" id="CHEBI:29105"/>
    </cofactor>
</comment>
<dbReference type="GO" id="GO:0043047">
    <property type="term" value="F:single-stranded telomeric DNA binding"/>
    <property type="evidence" value="ECO:0007669"/>
    <property type="project" value="TreeGrafter"/>
</dbReference>
<evidence type="ECO:0000256" key="1">
    <source>
        <dbReference type="ARBA" id="ARBA00001947"/>
    </source>
</evidence>
<dbReference type="Pfam" id="PF13476">
    <property type="entry name" value="AAA_23"/>
    <property type="match status" value="1"/>
</dbReference>
<dbReference type="GO" id="GO:0000794">
    <property type="term" value="C:condensed nuclear chromosome"/>
    <property type="evidence" value="ECO:0007669"/>
    <property type="project" value="TreeGrafter"/>
</dbReference>
<evidence type="ECO:0000256" key="2">
    <source>
        <dbReference type="ARBA" id="ARBA00004123"/>
    </source>
</evidence>
<reference evidence="11" key="1">
    <citation type="submission" date="2018-02" db="EMBL/GenBank/DDBJ databases">
        <authorList>
            <person name="Cohen D.B."/>
            <person name="Kent A.D."/>
        </authorList>
    </citation>
    <scope>NUCLEOTIDE SEQUENCE</scope>
</reference>
<sequence>MSTVDKMLIKGIRSFDPENKHVITFFKPLTLLVGPNGAGKTTIIECLKLSCTGELPPNARSGPQFHP</sequence>
<evidence type="ECO:0000259" key="10">
    <source>
        <dbReference type="Pfam" id="PF13476"/>
    </source>
</evidence>
<feature type="domain" description="Rad50/SbcC-type AAA" evidence="10">
    <location>
        <begin position="6"/>
        <end position="60"/>
    </location>
</feature>
<comment type="similarity">
    <text evidence="4">Belongs to the SMC family. RAD50 subfamily.</text>
</comment>
<dbReference type="GO" id="GO:0003691">
    <property type="term" value="F:double-stranded telomeric DNA binding"/>
    <property type="evidence" value="ECO:0007669"/>
    <property type="project" value="TreeGrafter"/>
</dbReference>
<dbReference type="GO" id="GO:0016887">
    <property type="term" value="F:ATP hydrolysis activity"/>
    <property type="evidence" value="ECO:0007669"/>
    <property type="project" value="InterPro"/>
</dbReference>
<dbReference type="PANTHER" id="PTHR18867">
    <property type="entry name" value="RAD50"/>
    <property type="match status" value="1"/>
</dbReference>
<protein>
    <recommendedName>
        <fullName evidence="10">Rad50/SbcC-type AAA domain-containing protein</fullName>
    </recommendedName>
</protein>
<proteinExistence type="inferred from homology"/>
<accession>A0A2N9EZ31</accession>
<keyword evidence="7" id="KW-0862">Zinc</keyword>
<evidence type="ECO:0000256" key="4">
    <source>
        <dbReference type="ARBA" id="ARBA00009439"/>
    </source>
</evidence>
<dbReference type="AlphaFoldDB" id="A0A2N9EZ31"/>
<organism evidence="11">
    <name type="scientific">Fagus sylvatica</name>
    <name type="common">Beechnut</name>
    <dbReference type="NCBI Taxonomy" id="28930"/>
    <lineage>
        <taxon>Eukaryota</taxon>
        <taxon>Viridiplantae</taxon>
        <taxon>Streptophyta</taxon>
        <taxon>Embryophyta</taxon>
        <taxon>Tracheophyta</taxon>
        <taxon>Spermatophyta</taxon>
        <taxon>Magnoliopsida</taxon>
        <taxon>eudicotyledons</taxon>
        <taxon>Gunneridae</taxon>
        <taxon>Pentapetalae</taxon>
        <taxon>rosids</taxon>
        <taxon>fabids</taxon>
        <taxon>Fagales</taxon>
        <taxon>Fagaceae</taxon>
        <taxon>Fagus</taxon>
    </lineage>
</organism>
<dbReference type="SUPFAM" id="SSF52540">
    <property type="entry name" value="P-loop containing nucleoside triphosphate hydrolases"/>
    <property type="match status" value="1"/>
</dbReference>
<dbReference type="Gene3D" id="3.40.50.300">
    <property type="entry name" value="P-loop containing nucleotide triphosphate hydrolases"/>
    <property type="match status" value="1"/>
</dbReference>
<dbReference type="GO" id="GO:0046872">
    <property type="term" value="F:metal ion binding"/>
    <property type="evidence" value="ECO:0007669"/>
    <property type="project" value="UniProtKB-KW"/>
</dbReference>
<dbReference type="GO" id="GO:0007004">
    <property type="term" value="P:telomere maintenance via telomerase"/>
    <property type="evidence" value="ECO:0007669"/>
    <property type="project" value="TreeGrafter"/>
</dbReference>
<dbReference type="GO" id="GO:0030870">
    <property type="term" value="C:Mre11 complex"/>
    <property type="evidence" value="ECO:0007669"/>
    <property type="project" value="TreeGrafter"/>
</dbReference>
<evidence type="ECO:0000256" key="6">
    <source>
        <dbReference type="ARBA" id="ARBA00022723"/>
    </source>
</evidence>
<evidence type="ECO:0000256" key="9">
    <source>
        <dbReference type="ARBA" id="ARBA00049360"/>
    </source>
</evidence>
<dbReference type="InterPro" id="IPR027417">
    <property type="entry name" value="P-loop_NTPase"/>
</dbReference>
<evidence type="ECO:0000256" key="8">
    <source>
        <dbReference type="ARBA" id="ARBA00023242"/>
    </source>
</evidence>
<evidence type="ECO:0000256" key="5">
    <source>
        <dbReference type="ARBA" id="ARBA00022454"/>
    </source>
</evidence>
<keyword evidence="6" id="KW-0479">Metal-binding</keyword>
<keyword evidence="8" id="KW-0539">Nucleus</keyword>
<gene>
    <name evidence="11" type="ORF">FSB_LOCUS11889</name>
</gene>